<dbReference type="GeneID" id="40321254"/>
<protein>
    <submittedName>
        <fullName evidence="2">Uncharacterized protein</fullName>
    </submittedName>
</protein>
<dbReference type="RefSeq" id="XP_029225397.1">
    <property type="nucleotide sequence ID" value="XM_029374505.1"/>
</dbReference>
<evidence type="ECO:0000313" key="3">
    <source>
        <dbReference type="Proteomes" id="UP000284403"/>
    </source>
</evidence>
<organism evidence="2 3">
    <name type="scientific">Trypanosoma conorhini</name>
    <dbReference type="NCBI Taxonomy" id="83891"/>
    <lineage>
        <taxon>Eukaryota</taxon>
        <taxon>Discoba</taxon>
        <taxon>Euglenozoa</taxon>
        <taxon>Kinetoplastea</taxon>
        <taxon>Metakinetoplastina</taxon>
        <taxon>Trypanosomatida</taxon>
        <taxon>Trypanosomatidae</taxon>
        <taxon>Trypanosoma</taxon>
    </lineage>
</organism>
<reference evidence="2 3" key="1">
    <citation type="journal article" date="2018" name="BMC Genomics">
        <title>Genomic comparison of Trypanosoma conorhini and Trypanosoma rangeli to Trypanosoma cruzi strains of high and low virulence.</title>
        <authorList>
            <person name="Bradwell K.R."/>
            <person name="Koparde V.N."/>
            <person name="Matveyev A.V."/>
            <person name="Serrano M.G."/>
            <person name="Alves J.M."/>
            <person name="Parikh H."/>
            <person name="Huang B."/>
            <person name="Lee V."/>
            <person name="Espinosa-Alvarez O."/>
            <person name="Ortiz P.A."/>
            <person name="Costa-Martins A.G."/>
            <person name="Teixeira M.M."/>
            <person name="Buck G.A."/>
        </authorList>
    </citation>
    <scope>NUCLEOTIDE SEQUENCE [LARGE SCALE GENOMIC DNA]</scope>
    <source>
        <strain evidence="2 3">025E</strain>
    </source>
</reference>
<feature type="compositionally biased region" description="Basic residues" evidence="1">
    <location>
        <begin position="83"/>
        <end position="96"/>
    </location>
</feature>
<comment type="caution">
    <text evidence="2">The sequence shown here is derived from an EMBL/GenBank/DDBJ whole genome shotgun (WGS) entry which is preliminary data.</text>
</comment>
<evidence type="ECO:0000313" key="2">
    <source>
        <dbReference type="EMBL" id="RNF06162.1"/>
    </source>
</evidence>
<evidence type="ECO:0000256" key="1">
    <source>
        <dbReference type="SAM" id="MobiDB-lite"/>
    </source>
</evidence>
<proteinExistence type="predicted"/>
<dbReference type="AlphaFoldDB" id="A0A422NKZ0"/>
<accession>A0A422NKZ0</accession>
<dbReference type="Proteomes" id="UP000284403">
    <property type="component" value="Unassembled WGS sequence"/>
</dbReference>
<sequence length="145" mass="15851">MPQTRPVPLPRFQGVMLLTNRGARSCSVCAGWYSSHRQRTASIKGNHLTPLYRPQWWGADGVGGAGPSSSLGSGLATDGSRNCKTRRSPPLRRGRRFHSPAVARFGRIGGFLVRSGGISNAPRLMSRHLQRRACVRACTFFPSFS</sequence>
<dbReference type="EMBL" id="MKKU01000609">
    <property type="protein sequence ID" value="RNF06162.1"/>
    <property type="molecule type" value="Genomic_DNA"/>
</dbReference>
<gene>
    <name evidence="2" type="ORF">Tco025E_07643</name>
</gene>
<keyword evidence="3" id="KW-1185">Reference proteome</keyword>
<feature type="region of interest" description="Disordered" evidence="1">
    <location>
        <begin position="68"/>
        <end position="96"/>
    </location>
</feature>
<name>A0A422NKZ0_9TRYP</name>